<evidence type="ECO:0000313" key="2">
    <source>
        <dbReference type="Proteomes" id="UP001220961"/>
    </source>
</evidence>
<keyword evidence="2" id="KW-1185">Reference proteome</keyword>
<dbReference type="EMBL" id="CP119911">
    <property type="protein sequence ID" value="WFD20198.1"/>
    <property type="molecule type" value="Genomic_DNA"/>
</dbReference>
<feature type="non-terminal residue" evidence="1">
    <location>
        <position position="1"/>
    </location>
</feature>
<accession>A0AAF0IX24</accession>
<dbReference type="Proteomes" id="UP001220961">
    <property type="component" value="Chromosome 4"/>
</dbReference>
<sequence length="64" mass="7248">YFHFIDLALHLSDESIFPTALEWVRTTLPTSEQRAMVIVSDLSSLAWSTQGPSDVVVNQSIQWL</sequence>
<evidence type="ECO:0000313" key="1">
    <source>
        <dbReference type="EMBL" id="WFD20198.1"/>
    </source>
</evidence>
<protein>
    <submittedName>
        <fullName evidence="1">Uncharacterized protein</fullName>
    </submittedName>
</protein>
<reference evidence="1" key="1">
    <citation type="submission" date="2023-03" db="EMBL/GenBank/DDBJ databases">
        <title>Mating type loci evolution in Malassezia.</title>
        <authorList>
            <person name="Coelho M.A."/>
        </authorList>
    </citation>
    <scope>NUCLEOTIDE SEQUENCE</scope>
    <source>
        <strain evidence="1">CBS 10434</strain>
    </source>
</reference>
<name>A0AAF0IX24_9BASI</name>
<gene>
    <name evidence="1" type="ORF">MCAP1_002442</name>
</gene>
<organism evidence="1 2">
    <name type="scientific">Malassezia caprae</name>
    <dbReference type="NCBI Taxonomy" id="1381934"/>
    <lineage>
        <taxon>Eukaryota</taxon>
        <taxon>Fungi</taxon>
        <taxon>Dikarya</taxon>
        <taxon>Basidiomycota</taxon>
        <taxon>Ustilaginomycotina</taxon>
        <taxon>Malasseziomycetes</taxon>
        <taxon>Malasseziales</taxon>
        <taxon>Malasseziaceae</taxon>
        <taxon>Malassezia</taxon>
    </lineage>
</organism>
<proteinExistence type="predicted"/>
<dbReference type="AlphaFoldDB" id="A0AAF0IX24"/>
<feature type="non-terminal residue" evidence="1">
    <location>
        <position position="64"/>
    </location>
</feature>